<keyword evidence="2" id="KW-1185">Reference proteome</keyword>
<sequence>MDADAEARLNDAVVQEFTAASYPPEHIKSVLDRQAQLKRQESKGVKYFEKEFDAWDSKYGGYRYDLSENLGAPKTWMKIHRKHLLPATLVAYDLPWDWDEVQNPEQKLYSHQAMGF</sequence>
<dbReference type="GeneID" id="98150334"/>
<dbReference type="EMBL" id="JBFXLQ010000015">
    <property type="protein sequence ID" value="KAL2868161.1"/>
    <property type="molecule type" value="Genomic_DNA"/>
</dbReference>
<accession>A0ABR4LUE0</accession>
<comment type="caution">
    <text evidence="1">The sequence shown here is derived from an EMBL/GenBank/DDBJ whole genome shotgun (WGS) entry which is preliminary data.</text>
</comment>
<evidence type="ECO:0000313" key="1">
    <source>
        <dbReference type="EMBL" id="KAL2868161.1"/>
    </source>
</evidence>
<protein>
    <submittedName>
        <fullName evidence="1">Uncharacterized protein</fullName>
    </submittedName>
</protein>
<proteinExistence type="predicted"/>
<evidence type="ECO:0000313" key="2">
    <source>
        <dbReference type="Proteomes" id="UP001610432"/>
    </source>
</evidence>
<name>A0ABR4LUE0_9EURO</name>
<dbReference type="RefSeq" id="XP_070887140.1">
    <property type="nucleotide sequence ID" value="XM_071035262.1"/>
</dbReference>
<organism evidence="1 2">
    <name type="scientific">Aspergillus lucknowensis</name>
    <dbReference type="NCBI Taxonomy" id="176173"/>
    <lineage>
        <taxon>Eukaryota</taxon>
        <taxon>Fungi</taxon>
        <taxon>Dikarya</taxon>
        <taxon>Ascomycota</taxon>
        <taxon>Pezizomycotina</taxon>
        <taxon>Eurotiomycetes</taxon>
        <taxon>Eurotiomycetidae</taxon>
        <taxon>Eurotiales</taxon>
        <taxon>Aspergillaceae</taxon>
        <taxon>Aspergillus</taxon>
        <taxon>Aspergillus subgen. Nidulantes</taxon>
    </lineage>
</organism>
<dbReference type="Proteomes" id="UP001610432">
    <property type="component" value="Unassembled WGS sequence"/>
</dbReference>
<reference evidence="1 2" key="1">
    <citation type="submission" date="2024-07" db="EMBL/GenBank/DDBJ databases">
        <title>Section-level genome sequencing and comparative genomics of Aspergillus sections Usti and Cavernicolus.</title>
        <authorList>
            <consortium name="Lawrence Berkeley National Laboratory"/>
            <person name="Nybo J.L."/>
            <person name="Vesth T.C."/>
            <person name="Theobald S."/>
            <person name="Frisvad J.C."/>
            <person name="Larsen T.O."/>
            <person name="Kjaerboelling I."/>
            <person name="Rothschild-Mancinelli K."/>
            <person name="Lyhne E.K."/>
            <person name="Kogle M.E."/>
            <person name="Barry K."/>
            <person name="Clum A."/>
            <person name="Na H."/>
            <person name="Ledsgaard L."/>
            <person name="Lin J."/>
            <person name="Lipzen A."/>
            <person name="Kuo A."/>
            <person name="Riley R."/>
            <person name="Mondo S."/>
            <person name="Labutti K."/>
            <person name="Haridas S."/>
            <person name="Pangalinan J."/>
            <person name="Salamov A.A."/>
            <person name="Simmons B.A."/>
            <person name="Magnuson J.K."/>
            <person name="Chen J."/>
            <person name="Drula E."/>
            <person name="Henrissat B."/>
            <person name="Wiebenga A."/>
            <person name="Lubbers R.J."/>
            <person name="Gomes A.C."/>
            <person name="Macurrencykelacurrency M.R."/>
            <person name="Stajich J."/>
            <person name="Grigoriev I.V."/>
            <person name="Mortensen U.H."/>
            <person name="De Vries R.P."/>
            <person name="Baker S.E."/>
            <person name="Andersen M.R."/>
        </authorList>
    </citation>
    <scope>NUCLEOTIDE SEQUENCE [LARGE SCALE GENOMIC DNA]</scope>
    <source>
        <strain evidence="1 2">CBS 449.75</strain>
    </source>
</reference>
<gene>
    <name evidence="1" type="ORF">BJX67DRAFT_62855</name>
</gene>